<keyword evidence="2" id="KW-0150">Chloroplast</keyword>
<dbReference type="GO" id="GO:0009658">
    <property type="term" value="P:chloroplast organization"/>
    <property type="evidence" value="ECO:0007669"/>
    <property type="project" value="TreeGrafter"/>
</dbReference>
<name>A0A2P2JN29_RHIMU</name>
<dbReference type="PANTHER" id="PTHR33415">
    <property type="entry name" value="PROTEIN EMBRYO DEFECTIVE 514"/>
    <property type="match status" value="1"/>
</dbReference>
<dbReference type="GO" id="GO:1901259">
    <property type="term" value="P:chloroplast rRNA processing"/>
    <property type="evidence" value="ECO:0007669"/>
    <property type="project" value="UniProtKB-ARBA"/>
</dbReference>
<comment type="subcellular location">
    <subcellularLocation>
        <location evidence="1">Plastid</location>
        <location evidence="1">Chloroplast</location>
    </subcellularLocation>
</comment>
<dbReference type="Gene3D" id="3.10.450.40">
    <property type="match status" value="1"/>
</dbReference>
<sequence length="193" mass="22477">MASLSSQPPSLSLCGHSRPISVFSSPILLSFQLSLKLPRVRAVKTESEGSDLLRKPTVPAAKDYKEKEGDEWVDWEDRILKDTVPLVRFARMILHSGRYENGDRLSPEHERTIVDRLLAYHPDYEKKVGCGTDYITVGYHPDFETSRCLFIVRKDGKWIDFSYWKCIKGLVRKKYPLYADSFILRHFQRQKRI</sequence>
<dbReference type="PANTHER" id="PTHR33415:SF15">
    <property type="entry name" value="PROTEIN DCL HOMOLOG, CHLOROPLASTIC"/>
    <property type="match status" value="1"/>
</dbReference>
<keyword evidence="3" id="KW-0934">Plastid</keyword>
<evidence type="ECO:0000256" key="1">
    <source>
        <dbReference type="ARBA" id="ARBA00004229"/>
    </source>
</evidence>
<organism evidence="5">
    <name type="scientific">Rhizophora mucronata</name>
    <name type="common">Asiatic mangrove</name>
    <dbReference type="NCBI Taxonomy" id="61149"/>
    <lineage>
        <taxon>Eukaryota</taxon>
        <taxon>Viridiplantae</taxon>
        <taxon>Streptophyta</taxon>
        <taxon>Embryophyta</taxon>
        <taxon>Tracheophyta</taxon>
        <taxon>Spermatophyta</taxon>
        <taxon>Magnoliopsida</taxon>
        <taxon>eudicotyledons</taxon>
        <taxon>Gunneridae</taxon>
        <taxon>Pentapetalae</taxon>
        <taxon>rosids</taxon>
        <taxon>fabids</taxon>
        <taxon>Malpighiales</taxon>
        <taxon>Rhizophoraceae</taxon>
        <taxon>Rhizophora</taxon>
    </lineage>
</organism>
<protein>
    <submittedName>
        <fullName evidence="5">Protein DCLic</fullName>
    </submittedName>
</protein>
<keyword evidence="4" id="KW-0809">Transit peptide</keyword>
<evidence type="ECO:0000256" key="2">
    <source>
        <dbReference type="ARBA" id="ARBA00022528"/>
    </source>
</evidence>
<dbReference type="EMBL" id="GGEC01014394">
    <property type="protein sequence ID" value="MBW94877.1"/>
    <property type="molecule type" value="Transcribed_RNA"/>
</dbReference>
<reference evidence="5" key="1">
    <citation type="submission" date="2018-02" db="EMBL/GenBank/DDBJ databases">
        <title>Rhizophora mucronata_Transcriptome.</title>
        <authorList>
            <person name="Meera S.P."/>
            <person name="Sreeshan A."/>
            <person name="Augustine A."/>
        </authorList>
    </citation>
    <scope>NUCLEOTIDE SEQUENCE</scope>
    <source>
        <tissue evidence="5">Leaf</tissue>
    </source>
</reference>
<dbReference type="InterPro" id="IPR044673">
    <property type="entry name" value="DCL-like"/>
</dbReference>
<evidence type="ECO:0000313" key="5">
    <source>
        <dbReference type="EMBL" id="MBW94877.1"/>
    </source>
</evidence>
<accession>A0A2P2JN29</accession>
<proteinExistence type="predicted"/>
<dbReference type="AlphaFoldDB" id="A0A2P2JN29"/>
<dbReference type="Pfam" id="PF11523">
    <property type="entry name" value="DUF3223"/>
    <property type="match status" value="1"/>
</dbReference>
<evidence type="ECO:0000256" key="4">
    <source>
        <dbReference type="ARBA" id="ARBA00022946"/>
    </source>
</evidence>
<evidence type="ECO:0000256" key="3">
    <source>
        <dbReference type="ARBA" id="ARBA00022640"/>
    </source>
</evidence>
<dbReference type="GO" id="GO:0009507">
    <property type="term" value="C:chloroplast"/>
    <property type="evidence" value="ECO:0007669"/>
    <property type="project" value="UniProtKB-SubCell"/>
</dbReference>
<dbReference type="FunFam" id="3.10.450.40:FF:000008">
    <property type="entry name" value="Protein DCL, chloroplastic"/>
    <property type="match status" value="1"/>
</dbReference>